<organism evidence="6 7">
    <name type="scientific">Conoideocrella luteorostrata</name>
    <dbReference type="NCBI Taxonomy" id="1105319"/>
    <lineage>
        <taxon>Eukaryota</taxon>
        <taxon>Fungi</taxon>
        <taxon>Dikarya</taxon>
        <taxon>Ascomycota</taxon>
        <taxon>Pezizomycotina</taxon>
        <taxon>Sordariomycetes</taxon>
        <taxon>Hypocreomycetidae</taxon>
        <taxon>Hypocreales</taxon>
        <taxon>Clavicipitaceae</taxon>
        <taxon>Conoideocrella</taxon>
    </lineage>
</organism>
<dbReference type="Proteomes" id="UP001251528">
    <property type="component" value="Unassembled WGS sequence"/>
</dbReference>
<evidence type="ECO:0000313" key="6">
    <source>
        <dbReference type="EMBL" id="KAK2609042.1"/>
    </source>
</evidence>
<keyword evidence="3" id="KW-0862">Zinc</keyword>
<dbReference type="InterPro" id="IPR028938">
    <property type="entry name" value="Rsf1-like"/>
</dbReference>
<dbReference type="PANTHER" id="PTHR14296">
    <property type="entry name" value="REMODELING AND SPACING FACTOR 1"/>
    <property type="match status" value="1"/>
</dbReference>
<sequence>MWQFANLCQWIYIFGRTAKIDDSIDIEELETECLKPQSGLLSDLALALLKLLSLHRGLTPDILDEQLRKQYLAKAPEQSPLGNEADPATFADLDVFTKIKILQTLTQWIMIYPERIREKMEEQKDIEQVNWRIEPYGWDSQDRVYFVLDDNRIYRLTEPTSDTLQPKPKSTKRRRGRRINQRRRVASSSEAAGDEITDEKLVPTSVANDGLGGGTWECVAVTLQETRAFLDTLARTRDENEKVLRKQLEKHLLPILEKQEETMKRKQAQRERELINLAKLANAKRSSRIADKIEKQKHDEEDREHRHQRLEAEQAELRENLARVKAEQERDFRTFARQRRMKEREARRIRHEEELVQLSGDSKNAPETARISERRLQAEIESKRQALRDIEQEEEDWIFDCVCGLYGQVDDGTHSVACERCYIWQHSKCVGICEDEAEEPEFHFICQSCSRRQDGQSGTPKTVIRLKVRPSNTPIGASQNKEPPMSLKEGTAEAGDMPKRNDTTATNNGLQHTVDDRNSANIALTAPFQPSTSHSSHPTELEIRSESVLADQDVATMSIINKPGFVASSGRRTLASGDQVSSQTKILDSADSEIVITPTDAAILPLSDRAQIPHPTQNFIPNNQSPRTVRSRQDVSSGSGNQFFSSTGDVAQSREVSDNFSKHSTYGELQAPD</sequence>
<dbReference type="InterPro" id="IPR013083">
    <property type="entry name" value="Znf_RING/FYVE/PHD"/>
</dbReference>
<comment type="caution">
    <text evidence="6">The sequence shown here is derived from an EMBL/GenBank/DDBJ whole genome shotgun (WGS) entry which is preliminary data.</text>
</comment>
<feature type="region of interest" description="Disordered" evidence="4">
    <location>
        <begin position="286"/>
        <end position="306"/>
    </location>
</feature>
<reference evidence="6" key="1">
    <citation type="submission" date="2023-06" db="EMBL/GenBank/DDBJ databases">
        <title>Conoideocrella luteorostrata (Hypocreales: Clavicipitaceae), a potential biocontrol fungus for elongate hemlock scale in United States Christmas tree production areas.</title>
        <authorList>
            <person name="Barrett H."/>
            <person name="Lovett B."/>
            <person name="Macias A.M."/>
            <person name="Stajich J.E."/>
            <person name="Kasson M.T."/>
        </authorList>
    </citation>
    <scope>NUCLEOTIDE SEQUENCE</scope>
    <source>
        <strain evidence="6">ARSEF 14590</strain>
    </source>
</reference>
<proteinExistence type="predicted"/>
<dbReference type="PROSITE" id="PS01359">
    <property type="entry name" value="ZF_PHD_1"/>
    <property type="match status" value="1"/>
</dbReference>
<feature type="compositionally biased region" description="Polar residues" evidence="4">
    <location>
        <begin position="614"/>
        <end position="650"/>
    </location>
</feature>
<dbReference type="GO" id="GO:0006355">
    <property type="term" value="P:regulation of DNA-templated transcription"/>
    <property type="evidence" value="ECO:0007669"/>
    <property type="project" value="InterPro"/>
</dbReference>
<feature type="compositionally biased region" description="Basic residues" evidence="4">
    <location>
        <begin position="169"/>
        <end position="185"/>
    </location>
</feature>
<evidence type="ECO:0000256" key="3">
    <source>
        <dbReference type="ARBA" id="ARBA00022833"/>
    </source>
</evidence>
<dbReference type="InterPro" id="IPR019787">
    <property type="entry name" value="Znf_PHD-finger"/>
</dbReference>
<dbReference type="InterPro" id="IPR019786">
    <property type="entry name" value="Zinc_finger_PHD-type_CS"/>
</dbReference>
<dbReference type="AlphaFoldDB" id="A0AAJ0CZB5"/>
<dbReference type="InterPro" id="IPR001965">
    <property type="entry name" value="Znf_PHD"/>
</dbReference>
<name>A0AAJ0CZB5_9HYPO</name>
<dbReference type="Pfam" id="PF00628">
    <property type="entry name" value="PHD"/>
    <property type="match status" value="1"/>
</dbReference>
<dbReference type="InterPro" id="IPR011011">
    <property type="entry name" value="Znf_FYVE_PHD"/>
</dbReference>
<keyword evidence="1" id="KW-0479">Metal-binding</keyword>
<feature type="compositionally biased region" description="Polar residues" evidence="4">
    <location>
        <begin position="470"/>
        <end position="481"/>
    </location>
</feature>
<dbReference type="SUPFAM" id="SSF57903">
    <property type="entry name" value="FYVE/PHD zinc finger"/>
    <property type="match status" value="1"/>
</dbReference>
<keyword evidence="2" id="KW-0863">Zinc-finger</keyword>
<dbReference type="Gene3D" id="3.30.40.10">
    <property type="entry name" value="Zinc/RING finger domain, C3HC4 (zinc finger)"/>
    <property type="match status" value="1"/>
</dbReference>
<dbReference type="GO" id="GO:0008270">
    <property type="term" value="F:zinc ion binding"/>
    <property type="evidence" value="ECO:0007669"/>
    <property type="project" value="UniProtKB-KW"/>
</dbReference>
<dbReference type="PANTHER" id="PTHR14296:SF3">
    <property type="entry name" value="DIKAR, ISOFORM F"/>
    <property type="match status" value="1"/>
</dbReference>
<evidence type="ECO:0000259" key="5">
    <source>
        <dbReference type="SMART" id="SM00249"/>
    </source>
</evidence>
<dbReference type="SMART" id="SM00249">
    <property type="entry name" value="PHD"/>
    <property type="match status" value="1"/>
</dbReference>
<keyword evidence="7" id="KW-1185">Reference proteome</keyword>
<feature type="domain" description="Zinc finger PHD-type" evidence="5">
    <location>
        <begin position="400"/>
        <end position="450"/>
    </location>
</feature>
<dbReference type="GO" id="GO:0031213">
    <property type="term" value="C:RSF complex"/>
    <property type="evidence" value="ECO:0007669"/>
    <property type="project" value="InterPro"/>
</dbReference>
<feature type="compositionally biased region" description="Basic and acidic residues" evidence="4">
    <location>
        <begin position="288"/>
        <end position="306"/>
    </location>
</feature>
<feature type="region of interest" description="Disordered" evidence="4">
    <location>
        <begin position="158"/>
        <end position="197"/>
    </location>
</feature>
<evidence type="ECO:0000256" key="4">
    <source>
        <dbReference type="SAM" id="MobiDB-lite"/>
    </source>
</evidence>
<gene>
    <name evidence="6" type="ORF">QQS21_002412</name>
</gene>
<evidence type="ECO:0000256" key="2">
    <source>
        <dbReference type="ARBA" id="ARBA00022771"/>
    </source>
</evidence>
<dbReference type="EMBL" id="JASWJB010000028">
    <property type="protein sequence ID" value="KAK2609042.1"/>
    <property type="molecule type" value="Genomic_DNA"/>
</dbReference>
<accession>A0AAJ0CZB5</accession>
<feature type="region of interest" description="Disordered" evidence="4">
    <location>
        <begin position="470"/>
        <end position="513"/>
    </location>
</feature>
<feature type="region of interest" description="Disordered" evidence="4">
    <location>
        <begin position="612"/>
        <end position="673"/>
    </location>
</feature>
<evidence type="ECO:0000256" key="1">
    <source>
        <dbReference type="ARBA" id="ARBA00022723"/>
    </source>
</evidence>
<evidence type="ECO:0000313" key="7">
    <source>
        <dbReference type="Proteomes" id="UP001251528"/>
    </source>
</evidence>
<protein>
    <recommendedName>
        <fullName evidence="5">Zinc finger PHD-type domain-containing protein</fullName>
    </recommendedName>
</protein>